<dbReference type="AlphaFoldDB" id="C7NQ67"/>
<organism evidence="3 4">
    <name type="scientific">Halorhabdus utahensis (strain DSM 12940 / JCM 11049 / AX-2)</name>
    <dbReference type="NCBI Taxonomy" id="519442"/>
    <lineage>
        <taxon>Archaea</taxon>
        <taxon>Methanobacteriati</taxon>
        <taxon>Methanobacteriota</taxon>
        <taxon>Stenosarchaea group</taxon>
        <taxon>Halobacteria</taxon>
        <taxon>Halobacteriales</taxon>
        <taxon>Haloarculaceae</taxon>
        <taxon>Halorhabdus</taxon>
    </lineage>
</organism>
<evidence type="ECO:0000256" key="2">
    <source>
        <dbReference type="SAM" id="Phobius"/>
    </source>
</evidence>
<evidence type="ECO:0000313" key="4">
    <source>
        <dbReference type="Proteomes" id="UP000002071"/>
    </source>
</evidence>
<keyword evidence="2" id="KW-0812">Transmembrane</keyword>
<evidence type="ECO:0000256" key="1">
    <source>
        <dbReference type="SAM" id="MobiDB-lite"/>
    </source>
</evidence>
<dbReference type="Pfam" id="PF09579">
    <property type="entry name" value="Spore_YtfJ"/>
    <property type="match status" value="1"/>
</dbReference>
<dbReference type="HOGENOM" id="CLU_153694_0_1_2"/>
<name>C7NQ67_HALUD</name>
<gene>
    <name evidence="3" type="ordered locus">Huta_1637</name>
</gene>
<dbReference type="KEGG" id="hut:Huta_1637"/>
<protein>
    <recommendedName>
        <fullName evidence="5">Sporulation protein YtfJ</fullName>
    </recommendedName>
</protein>
<keyword evidence="4" id="KW-1185">Reference proteome</keyword>
<dbReference type="OrthoDB" id="293514at2157"/>
<reference evidence="3 4" key="1">
    <citation type="journal article" date="2009" name="Stand. Genomic Sci.">
        <title>Complete genome sequence of Halorhabdus utahensis type strain (AX-2).</title>
        <authorList>
            <person name="Anderson I."/>
            <person name="Tindall B.J."/>
            <person name="Pomrenke H."/>
            <person name="Goker M."/>
            <person name="Lapidus A."/>
            <person name="Nolan M."/>
            <person name="Copeland A."/>
            <person name="Glavina Del Rio T."/>
            <person name="Chen F."/>
            <person name="Tice H."/>
            <person name="Cheng J.F."/>
            <person name="Lucas S."/>
            <person name="Chertkov O."/>
            <person name="Bruce D."/>
            <person name="Brettin T."/>
            <person name="Detter J.C."/>
            <person name="Han C."/>
            <person name="Goodwin L."/>
            <person name="Land M."/>
            <person name="Hauser L."/>
            <person name="Chang Y.J."/>
            <person name="Jeffries C.D."/>
            <person name="Pitluck S."/>
            <person name="Pati A."/>
            <person name="Mavromatis K."/>
            <person name="Ivanova N."/>
            <person name="Ovchinnikova G."/>
            <person name="Chen A."/>
            <person name="Palaniappan K."/>
            <person name="Chain P."/>
            <person name="Rohde M."/>
            <person name="Bristow J."/>
            <person name="Eisen J.A."/>
            <person name="Markowitz V."/>
            <person name="Hugenholtz P."/>
            <person name="Kyrpides N.C."/>
            <person name="Klenk H.P."/>
        </authorList>
    </citation>
    <scope>NUCLEOTIDE SEQUENCE [LARGE SCALE GENOMIC DNA]</scope>
    <source>
        <strain evidence="4">DSM 12940 / JCM 11049 / AX-2</strain>
    </source>
</reference>
<dbReference type="RefSeq" id="WP_015789384.1">
    <property type="nucleotide sequence ID" value="NC_013158.1"/>
</dbReference>
<dbReference type="Proteomes" id="UP000002071">
    <property type="component" value="Chromosome"/>
</dbReference>
<accession>C7NQ67</accession>
<dbReference type="PANTHER" id="PTHR39162">
    <property type="entry name" value="GLL3345 PROTEIN"/>
    <property type="match status" value="1"/>
</dbReference>
<sequence>MELPDAVTTAVETIRDSAGVERVYGEPIERDDRTVVPVARVAYGFGGGFGEGSSSGVNGDSEDAPAEHGSGGGGGGGVVAKPIGALEITDENTRFVRVDDRQRLLGAVVLGVTVGWLLGTMSD</sequence>
<evidence type="ECO:0008006" key="5">
    <source>
        <dbReference type="Google" id="ProtNLM"/>
    </source>
</evidence>
<evidence type="ECO:0000313" key="3">
    <source>
        <dbReference type="EMBL" id="ACV11811.1"/>
    </source>
</evidence>
<feature type="region of interest" description="Disordered" evidence="1">
    <location>
        <begin position="48"/>
        <end position="77"/>
    </location>
</feature>
<feature type="transmembrane region" description="Helical" evidence="2">
    <location>
        <begin position="104"/>
        <end position="122"/>
    </location>
</feature>
<keyword evidence="2" id="KW-1133">Transmembrane helix</keyword>
<dbReference type="InterPro" id="IPR014229">
    <property type="entry name" value="Spore_YtfJ"/>
</dbReference>
<keyword evidence="2" id="KW-0472">Membrane</keyword>
<dbReference type="EMBL" id="CP001687">
    <property type="protein sequence ID" value="ACV11811.1"/>
    <property type="molecule type" value="Genomic_DNA"/>
</dbReference>
<dbReference type="eggNOG" id="arCOG14964">
    <property type="taxonomic scope" value="Archaea"/>
</dbReference>
<dbReference type="GeneID" id="8383917"/>
<proteinExistence type="predicted"/>
<dbReference type="PANTHER" id="PTHR39162:SF1">
    <property type="entry name" value="SPORULATION PROTEIN YTFJ"/>
    <property type="match status" value="1"/>
</dbReference>